<comment type="caution">
    <text evidence="2">The sequence shown here is derived from an EMBL/GenBank/DDBJ whole genome shotgun (WGS) entry which is preliminary data.</text>
</comment>
<proteinExistence type="predicted"/>
<keyword evidence="1" id="KW-0472">Membrane</keyword>
<dbReference type="NCBIfam" id="NF005315">
    <property type="entry name" value="PRK06849.1"/>
    <property type="match status" value="1"/>
</dbReference>
<keyword evidence="1" id="KW-1133">Transmembrane helix</keyword>
<reference evidence="2" key="1">
    <citation type="submission" date="2021-05" db="EMBL/GenBank/DDBJ databases">
        <authorList>
            <person name="Pietrasiak N."/>
            <person name="Ward R."/>
            <person name="Stajich J.E."/>
            <person name="Kurbessoian T."/>
        </authorList>
    </citation>
    <scope>NUCLEOTIDE SEQUENCE</scope>
    <source>
        <strain evidence="2">UHER 2000/2452</strain>
    </source>
</reference>
<feature type="transmembrane region" description="Helical" evidence="1">
    <location>
        <begin position="20"/>
        <end position="43"/>
    </location>
</feature>
<evidence type="ECO:0000256" key="1">
    <source>
        <dbReference type="SAM" id="Phobius"/>
    </source>
</evidence>
<dbReference type="AlphaFoldDB" id="A0A951UKW4"/>
<reference evidence="2" key="2">
    <citation type="journal article" date="2022" name="Microbiol. Resour. Announc.">
        <title>Metagenome Sequencing to Explore Phylogenomics of Terrestrial Cyanobacteria.</title>
        <authorList>
            <person name="Ward R.D."/>
            <person name="Stajich J.E."/>
            <person name="Johansen J.R."/>
            <person name="Huntemann M."/>
            <person name="Clum A."/>
            <person name="Foster B."/>
            <person name="Foster B."/>
            <person name="Roux S."/>
            <person name="Palaniappan K."/>
            <person name="Varghese N."/>
            <person name="Mukherjee S."/>
            <person name="Reddy T.B.K."/>
            <person name="Daum C."/>
            <person name="Copeland A."/>
            <person name="Chen I.A."/>
            <person name="Ivanova N.N."/>
            <person name="Kyrpides N.C."/>
            <person name="Shapiro N."/>
            <person name="Eloe-Fadrosh E.A."/>
            <person name="Pietrasiak N."/>
        </authorList>
    </citation>
    <scope>NUCLEOTIDE SEQUENCE</scope>
    <source>
        <strain evidence="2">UHER 2000/2452</strain>
    </source>
</reference>
<dbReference type="Gene3D" id="3.40.50.20">
    <property type="match status" value="1"/>
</dbReference>
<keyword evidence="1" id="KW-0812">Transmembrane</keyword>
<organism evidence="2 3">
    <name type="scientific">Drouetiella hepatica Uher 2000/2452</name>
    <dbReference type="NCBI Taxonomy" id="904376"/>
    <lineage>
        <taxon>Bacteria</taxon>
        <taxon>Bacillati</taxon>
        <taxon>Cyanobacteriota</taxon>
        <taxon>Cyanophyceae</taxon>
        <taxon>Oculatellales</taxon>
        <taxon>Oculatellaceae</taxon>
        <taxon>Drouetiella</taxon>
    </lineage>
</organism>
<name>A0A951UKW4_9CYAN</name>
<dbReference type="Gene3D" id="3.30.470.20">
    <property type="entry name" value="ATP-grasp fold, B domain"/>
    <property type="match status" value="1"/>
</dbReference>
<protein>
    <submittedName>
        <fullName evidence="2">ATP-grasp enzyme</fullName>
    </submittedName>
</protein>
<gene>
    <name evidence="2" type="ORF">KME15_05240</name>
</gene>
<dbReference type="SUPFAM" id="SSF56059">
    <property type="entry name" value="Glutathione synthetase ATP-binding domain-like"/>
    <property type="match status" value="1"/>
</dbReference>
<sequence length="447" mass="50871">MVFNKADNRGLQAPANAVKTVATLALLLLVLPLNLALTAIALLRALVVRPSRKTVANPKTILVSGGKMTKALQLARSFHQAGHRVILIESHKYWLTGHRFSWAVDRFYTVPNPQAKDYADALLAIVQNEGVDVYIPVCSPVASRYDAEAKQTLSAYCEVMHFDPETVQKLDDKYEFSVIAASLGLTVPDSYRITQPQQVTDFDFSKQERKYILKSIPYDSVRRLDLTRLPCETPLKTAAFVKDLPISDRNPWIMQAFIPGQEYCTHSTVRNGELQMHCCCKSSAFQINYERVDKPEIEAWVRQFVGGLNLTGQVSFDFIQAEDGSVYAIECNPRTHSAITMFYNHADVARAYLENGFPVIQPLKSSRPTYWIYHEIWRLVTQPTQIRQRLQIIFSGKDAIFDWSDPLPFLMVHHVQIPWLLIKNLRQLKGWIRIDFNIGKLVEMAGD</sequence>
<accession>A0A951UKW4</accession>
<evidence type="ECO:0000313" key="3">
    <source>
        <dbReference type="Proteomes" id="UP000757435"/>
    </source>
</evidence>
<evidence type="ECO:0000313" key="2">
    <source>
        <dbReference type="EMBL" id="MBW4658056.1"/>
    </source>
</evidence>
<dbReference type="EMBL" id="JAHHHD010000004">
    <property type="protein sequence ID" value="MBW4658056.1"/>
    <property type="molecule type" value="Genomic_DNA"/>
</dbReference>
<dbReference type="Proteomes" id="UP000757435">
    <property type="component" value="Unassembled WGS sequence"/>
</dbReference>